<dbReference type="SUPFAM" id="SSF55729">
    <property type="entry name" value="Acyl-CoA N-acyltransferases (Nat)"/>
    <property type="match status" value="1"/>
</dbReference>
<dbReference type="AlphaFoldDB" id="A0A3G9FWQ7"/>
<dbReference type="Pfam" id="PF13523">
    <property type="entry name" value="Acetyltransf_8"/>
    <property type="match status" value="1"/>
</dbReference>
<dbReference type="GO" id="GO:0046677">
    <property type="term" value="P:response to antibiotic"/>
    <property type="evidence" value="ECO:0007669"/>
    <property type="project" value="UniProtKB-KW"/>
</dbReference>
<dbReference type="GO" id="GO:0016410">
    <property type="term" value="F:N-acyltransferase activity"/>
    <property type="evidence" value="ECO:0007669"/>
    <property type="project" value="TreeGrafter"/>
</dbReference>
<evidence type="ECO:0000313" key="3">
    <source>
        <dbReference type="EMBL" id="BBF79490.1"/>
    </source>
</evidence>
<dbReference type="Proteomes" id="UP000278756">
    <property type="component" value="Chromosome 1"/>
</dbReference>
<feature type="domain" description="N-acetyltransferase" evidence="2">
    <location>
        <begin position="2"/>
        <end position="165"/>
    </location>
</feature>
<keyword evidence="3" id="KW-0808">Transferase</keyword>
<proteinExistence type="predicted"/>
<keyword evidence="1" id="KW-0046">Antibiotic resistance</keyword>
<evidence type="ECO:0000313" key="4">
    <source>
        <dbReference type="Proteomes" id="UP000278756"/>
    </source>
</evidence>
<dbReference type="OrthoDB" id="9814648at2"/>
<dbReference type="PANTHER" id="PTHR31438:SF1">
    <property type="entry name" value="LYSINE N-ACYLTRANSFERASE C17G9.06C-RELATED"/>
    <property type="match status" value="1"/>
</dbReference>
<dbReference type="Gene3D" id="3.40.630.30">
    <property type="match status" value="1"/>
</dbReference>
<dbReference type="RefSeq" id="WP_126419491.1">
    <property type="nucleotide sequence ID" value="NZ_AP018827.1"/>
</dbReference>
<evidence type="ECO:0000256" key="1">
    <source>
        <dbReference type="ARBA" id="ARBA00023251"/>
    </source>
</evidence>
<protein>
    <submittedName>
        <fullName evidence="3">Putative aminoglycoside N(6')-acetyltransferase</fullName>
    </submittedName>
</protein>
<dbReference type="PROSITE" id="PS51186">
    <property type="entry name" value="GNAT"/>
    <property type="match status" value="1"/>
</dbReference>
<gene>
    <name evidence="3" type="ORF">EM6_0056</name>
</gene>
<dbReference type="InterPro" id="IPR016181">
    <property type="entry name" value="Acyl_CoA_acyltransferase"/>
</dbReference>
<reference evidence="4" key="2">
    <citation type="journal article" date="2017" name="Plant Physiol. Biochem.">
        <title>Differential oxidative and antioxidative response of duckweed Lemna minor toward plant growth promoting/inhibiting bacteria.</title>
        <authorList>
            <person name="Ishizawa H."/>
            <person name="Kuroda M."/>
            <person name="Morikawa M."/>
            <person name="Ike M."/>
        </authorList>
    </citation>
    <scope>NUCLEOTIDE SEQUENCE [LARGE SCALE GENOMIC DNA]</scope>
    <source>
        <strain evidence="4">M6</strain>
    </source>
</reference>
<evidence type="ECO:0000259" key="2">
    <source>
        <dbReference type="PROSITE" id="PS51186"/>
    </source>
</evidence>
<sequence length="168" mass="18081">MIAFRPLTDNDAGLLLLWMSSPHVRQWWVNDGQTAEDAVEDALAYIGAANATAWIFSWNGRPAGYTQCYECHPDHEPGTPCHAESPKGTFLIDLFIGDAALLGEGIGTQVLTQLSNGMFKKGALCVRVAPQTTNAAAHRASEKAGFVPVGPTPCGRMVLMQRTPELNA</sequence>
<dbReference type="PANTHER" id="PTHR31438">
    <property type="entry name" value="LYSINE N-ACYLTRANSFERASE C17G9.06C-RELATED"/>
    <property type="match status" value="1"/>
</dbReference>
<accession>A0A3G9FWQ7</accession>
<organism evidence="3 4">
    <name type="scientific">Asticcacaulis excentricus</name>
    <dbReference type="NCBI Taxonomy" id="78587"/>
    <lineage>
        <taxon>Bacteria</taxon>
        <taxon>Pseudomonadati</taxon>
        <taxon>Pseudomonadota</taxon>
        <taxon>Alphaproteobacteria</taxon>
        <taxon>Caulobacterales</taxon>
        <taxon>Caulobacteraceae</taxon>
        <taxon>Asticcacaulis</taxon>
    </lineage>
</organism>
<name>A0A3G9FWQ7_9CAUL</name>
<dbReference type="InterPro" id="IPR000182">
    <property type="entry name" value="GNAT_dom"/>
</dbReference>
<dbReference type="EMBL" id="AP018827">
    <property type="protein sequence ID" value="BBF79490.1"/>
    <property type="molecule type" value="Genomic_DNA"/>
</dbReference>
<reference evidence="4" key="1">
    <citation type="journal article" date="2017" name="Biotechnol. Biofuels">
        <title>Evaluation of environmental bacterial communities as a factor affecting the growth of duckweed Lemna minor.</title>
        <authorList>
            <person name="Ishizawa H."/>
            <person name="Kuroda M."/>
            <person name="Morikawa M."/>
            <person name="Ike M."/>
        </authorList>
    </citation>
    <scope>NUCLEOTIDE SEQUENCE [LARGE SCALE GENOMIC DNA]</scope>
    <source>
        <strain evidence="4">M6</strain>
    </source>
</reference>